<dbReference type="GO" id="GO:0006012">
    <property type="term" value="P:galactose metabolic process"/>
    <property type="evidence" value="ECO:0007669"/>
    <property type="project" value="UniProtKB-UniPathway"/>
</dbReference>
<dbReference type="InterPro" id="IPR036554">
    <property type="entry name" value="GHMP_kinase_C_sf"/>
</dbReference>
<dbReference type="GO" id="GO:0005829">
    <property type="term" value="C:cytosol"/>
    <property type="evidence" value="ECO:0007669"/>
    <property type="project" value="TreeGrafter"/>
</dbReference>
<dbReference type="Pfam" id="PF00288">
    <property type="entry name" value="GHMP_kinases_N"/>
    <property type="match status" value="1"/>
</dbReference>
<protein>
    <recommendedName>
        <fullName evidence="4">Galactokinase</fullName>
        <ecNumber evidence="3">2.7.1.6</ecNumber>
    </recommendedName>
    <alternativeName>
        <fullName evidence="11">Galactose kinase</fullName>
    </alternativeName>
</protein>
<dbReference type="Proteomes" id="UP000662931">
    <property type="component" value="Chromosome 3"/>
</dbReference>
<keyword evidence="7" id="KW-0418">Kinase</keyword>
<evidence type="ECO:0000256" key="5">
    <source>
        <dbReference type="ARBA" id="ARBA00022679"/>
    </source>
</evidence>
<dbReference type="Pfam" id="PF08544">
    <property type="entry name" value="GHMP_kinases_C"/>
    <property type="match status" value="1"/>
</dbReference>
<dbReference type="OrthoDB" id="187738at2759"/>
<evidence type="ECO:0000256" key="6">
    <source>
        <dbReference type="ARBA" id="ARBA00022741"/>
    </source>
</evidence>
<dbReference type="InterPro" id="IPR013750">
    <property type="entry name" value="GHMP_kinase_C_dom"/>
</dbReference>
<name>A0A875S2D4_EENNA</name>
<dbReference type="InterPro" id="IPR019741">
    <property type="entry name" value="Galactokinase_CS"/>
</dbReference>
<dbReference type="GO" id="GO:0005524">
    <property type="term" value="F:ATP binding"/>
    <property type="evidence" value="ECO:0007669"/>
    <property type="project" value="UniProtKB-KW"/>
</dbReference>
<dbReference type="AlphaFoldDB" id="A0A875S2D4"/>
<keyword evidence="9" id="KW-0299">Galactose metabolism</keyword>
<dbReference type="GO" id="GO:0004335">
    <property type="term" value="F:galactokinase activity"/>
    <property type="evidence" value="ECO:0007669"/>
    <property type="project" value="UniProtKB-EC"/>
</dbReference>
<dbReference type="GO" id="GO:0000411">
    <property type="term" value="P:positive regulation of transcription by galactose"/>
    <property type="evidence" value="ECO:0007669"/>
    <property type="project" value="UniProtKB-ARBA"/>
</dbReference>
<evidence type="ECO:0000256" key="7">
    <source>
        <dbReference type="ARBA" id="ARBA00022777"/>
    </source>
</evidence>
<gene>
    <name evidence="17" type="ORF">FOA43_002861</name>
</gene>
<dbReference type="InterPro" id="IPR006206">
    <property type="entry name" value="Mevalonate/galactokinase"/>
</dbReference>
<dbReference type="PRINTS" id="PR00959">
    <property type="entry name" value="MEVGALKINASE"/>
</dbReference>
<evidence type="ECO:0000256" key="12">
    <source>
        <dbReference type="ARBA" id="ARBA00049538"/>
    </source>
</evidence>
<evidence type="ECO:0000256" key="13">
    <source>
        <dbReference type="ARBA" id="ARBA00055546"/>
    </source>
</evidence>
<evidence type="ECO:0000259" key="16">
    <source>
        <dbReference type="Pfam" id="PF10509"/>
    </source>
</evidence>
<dbReference type="EMBL" id="CP064814">
    <property type="protein sequence ID" value="QPG75506.1"/>
    <property type="molecule type" value="Genomic_DNA"/>
</dbReference>
<evidence type="ECO:0000256" key="8">
    <source>
        <dbReference type="ARBA" id="ARBA00022840"/>
    </source>
</evidence>
<evidence type="ECO:0000259" key="15">
    <source>
        <dbReference type="Pfam" id="PF08544"/>
    </source>
</evidence>
<dbReference type="InterPro" id="IPR006203">
    <property type="entry name" value="GHMP_knse_ATP-bd_CS"/>
</dbReference>
<comment type="catalytic activity">
    <reaction evidence="12">
        <text>alpha-D-galactose + ATP = alpha-D-galactose 1-phosphate + ADP + H(+)</text>
        <dbReference type="Rhea" id="RHEA:13553"/>
        <dbReference type="ChEBI" id="CHEBI:15378"/>
        <dbReference type="ChEBI" id="CHEBI:28061"/>
        <dbReference type="ChEBI" id="CHEBI:30616"/>
        <dbReference type="ChEBI" id="CHEBI:58336"/>
        <dbReference type="ChEBI" id="CHEBI:456216"/>
        <dbReference type="EC" id="2.7.1.6"/>
    </reaction>
    <physiologicalReaction direction="left-to-right" evidence="12">
        <dbReference type="Rhea" id="RHEA:13554"/>
    </physiologicalReaction>
</comment>
<evidence type="ECO:0000313" key="18">
    <source>
        <dbReference type="Proteomes" id="UP000662931"/>
    </source>
</evidence>
<keyword evidence="10" id="KW-0119">Carbohydrate metabolism</keyword>
<dbReference type="Gene3D" id="1.20.1440.340">
    <property type="match status" value="1"/>
</dbReference>
<evidence type="ECO:0000256" key="3">
    <source>
        <dbReference type="ARBA" id="ARBA00012315"/>
    </source>
</evidence>
<feature type="domain" description="GHMP kinase C-terminal" evidence="15">
    <location>
        <begin position="420"/>
        <end position="492"/>
    </location>
</feature>
<dbReference type="InterPro" id="IPR019539">
    <property type="entry name" value="GalKase_N"/>
</dbReference>
<dbReference type="PROSITE" id="PS00627">
    <property type="entry name" value="GHMP_KINASES_ATP"/>
    <property type="match status" value="1"/>
</dbReference>
<accession>A0A875S2D4</accession>
<dbReference type="PANTHER" id="PTHR10457:SF7">
    <property type="entry name" value="GALACTOKINASE-RELATED"/>
    <property type="match status" value="1"/>
</dbReference>
<dbReference type="EC" id="2.7.1.6" evidence="3"/>
<dbReference type="PIRSF" id="PIRSF000530">
    <property type="entry name" value="Galactokinase"/>
    <property type="match status" value="1"/>
</dbReference>
<organism evidence="17 18">
    <name type="scientific">Eeniella nana</name>
    <name type="common">Yeast</name>
    <name type="synonym">Brettanomyces nanus</name>
    <dbReference type="NCBI Taxonomy" id="13502"/>
    <lineage>
        <taxon>Eukaryota</taxon>
        <taxon>Fungi</taxon>
        <taxon>Dikarya</taxon>
        <taxon>Ascomycota</taxon>
        <taxon>Saccharomycotina</taxon>
        <taxon>Pichiomycetes</taxon>
        <taxon>Pichiales</taxon>
        <taxon>Pichiaceae</taxon>
        <taxon>Brettanomyces</taxon>
    </lineage>
</organism>
<evidence type="ECO:0000259" key="14">
    <source>
        <dbReference type="Pfam" id="PF00288"/>
    </source>
</evidence>
<proteinExistence type="inferred from homology"/>
<sequence>MSYIPIFKDLEFYSAPESQIERYQNLVKSYVSEFGGKPNFISRAPGRVNLIGDHIDYCYFSVLPMAIEYDAIEAIGVEPTSTEETSRHIVVSNTNSRFATESIELPADGSVVTIDNSKNLWTNYYKCSLIVAHKFIIERYPHLLTGKTLKSINVVVDGNVPTGGGLSSSAALCVASTLGILRANGIKKVTKQDLTRITVVCEHYVGLNNGGMDQCASVCGEKNKVLFIEFTPKLQATPFSIPEVKLPFKPLSFLITNTLVTANKTESAPVNYNLRVVEVAVAAEFLAHINGLELTPDSNLQTGTLRGFMDSYFTEKLSKPQWDGRNIQVGIARLTELSNKLETWFDASEKIGLTTEHAASKLGLTVEQFTKKYLTQFPVRYTKLKIYQRAKHVFNESLRVLEVLQLFTDPESSQDSGKFLSEFGAIMNASQDSLRDLFNNSCDACDELNAVARSNGSIGSRITGAGFGGSLVHITTEDKLPGLITAVTEQYYKKRFPQITKEELSQAIVVTKPAVGGCIIDKVDF</sequence>
<dbReference type="InterPro" id="IPR014721">
    <property type="entry name" value="Ribsml_uS5_D2-typ_fold_subgr"/>
</dbReference>
<dbReference type="PROSITE" id="PS00106">
    <property type="entry name" value="GALACTOKINASE"/>
    <property type="match status" value="1"/>
</dbReference>
<dbReference type="KEGG" id="bnn:FOA43_002861"/>
<feature type="domain" description="Galactokinase N-terminal" evidence="16">
    <location>
        <begin position="29"/>
        <end position="75"/>
    </location>
</feature>
<dbReference type="SUPFAM" id="SSF55060">
    <property type="entry name" value="GHMP Kinase, C-terminal domain"/>
    <property type="match status" value="1"/>
</dbReference>
<dbReference type="InterPro" id="IPR020568">
    <property type="entry name" value="Ribosomal_Su5_D2-typ_SF"/>
</dbReference>
<dbReference type="RefSeq" id="XP_038779071.1">
    <property type="nucleotide sequence ID" value="XM_038923143.1"/>
</dbReference>
<dbReference type="Pfam" id="PF10509">
    <property type="entry name" value="GalKase_gal_bdg"/>
    <property type="match status" value="1"/>
</dbReference>
<evidence type="ECO:0000256" key="1">
    <source>
        <dbReference type="ARBA" id="ARBA00004947"/>
    </source>
</evidence>
<feature type="domain" description="GHMP kinase N-terminal" evidence="14">
    <location>
        <begin position="138"/>
        <end position="220"/>
    </location>
</feature>
<evidence type="ECO:0000256" key="10">
    <source>
        <dbReference type="ARBA" id="ARBA00023277"/>
    </source>
</evidence>
<keyword evidence="5" id="KW-0808">Transferase</keyword>
<evidence type="ECO:0000256" key="4">
    <source>
        <dbReference type="ARBA" id="ARBA00019487"/>
    </source>
</evidence>
<dbReference type="UniPathway" id="UPA00214"/>
<dbReference type="NCBIfam" id="TIGR00131">
    <property type="entry name" value="gal_kin"/>
    <property type="match status" value="1"/>
</dbReference>
<evidence type="ECO:0000256" key="9">
    <source>
        <dbReference type="ARBA" id="ARBA00023144"/>
    </source>
</evidence>
<comment type="function">
    <text evidence="13">Galactokinase is a key enzyme in the galactose metabolism where it catalyzes the conversion of alpha-D-galactose to galactose 1-phosphate. Can also induce the transcription of the gal genes in response to the organism being challenged with galactose as the sole source of carbon.</text>
</comment>
<dbReference type="SUPFAM" id="SSF54211">
    <property type="entry name" value="Ribosomal protein S5 domain 2-like"/>
    <property type="match status" value="1"/>
</dbReference>
<dbReference type="PANTHER" id="PTHR10457">
    <property type="entry name" value="MEVALONATE KINASE/GALACTOKINASE"/>
    <property type="match status" value="1"/>
</dbReference>
<reference evidence="17" key="1">
    <citation type="submission" date="2020-10" db="EMBL/GenBank/DDBJ databases">
        <authorList>
            <person name="Roach M.J.R."/>
        </authorList>
    </citation>
    <scope>NUCLEOTIDE SEQUENCE</scope>
    <source>
        <strain evidence="17">CBS 1945</strain>
    </source>
</reference>
<dbReference type="FunFam" id="1.20.1440.340:FF:000003">
    <property type="entry name" value="GAL1p Galactokinase"/>
    <property type="match status" value="1"/>
</dbReference>
<evidence type="ECO:0000256" key="2">
    <source>
        <dbReference type="ARBA" id="ARBA00006566"/>
    </source>
</evidence>
<dbReference type="FunFam" id="3.30.230.10:FF:000056">
    <property type="entry name" value="GAL1p Galactokinase"/>
    <property type="match status" value="1"/>
</dbReference>
<dbReference type="PRINTS" id="PR00473">
    <property type="entry name" value="GALCTOKINASE"/>
</dbReference>
<dbReference type="Gene3D" id="3.30.230.10">
    <property type="match status" value="1"/>
</dbReference>
<dbReference type="InterPro" id="IPR006204">
    <property type="entry name" value="GHMP_kinase_N_dom"/>
</dbReference>
<comment type="pathway">
    <text evidence="1">Carbohydrate metabolism; galactose metabolism.</text>
</comment>
<dbReference type="GeneID" id="62196262"/>
<keyword evidence="8" id="KW-0067">ATP-binding</keyword>
<comment type="similarity">
    <text evidence="2">Belongs to the GHMP kinase family. GalK subfamily.</text>
</comment>
<keyword evidence="6" id="KW-0547">Nucleotide-binding</keyword>
<dbReference type="InterPro" id="IPR000705">
    <property type="entry name" value="Galactokinase"/>
</dbReference>
<keyword evidence="18" id="KW-1185">Reference proteome</keyword>
<evidence type="ECO:0000256" key="11">
    <source>
        <dbReference type="ARBA" id="ARBA00029590"/>
    </source>
</evidence>
<evidence type="ECO:0000313" key="17">
    <source>
        <dbReference type="EMBL" id="QPG75506.1"/>
    </source>
</evidence>